<dbReference type="InterPro" id="IPR019587">
    <property type="entry name" value="Polyketide_cyclase/dehydratase"/>
</dbReference>
<dbReference type="Pfam" id="PF10604">
    <property type="entry name" value="Polyketide_cyc2"/>
    <property type="match status" value="1"/>
</dbReference>
<dbReference type="PATRIC" id="fig|35806.4.peg.2555"/>
<dbReference type="CDD" id="cd07821">
    <property type="entry name" value="PYR_PYL_RCAR_like"/>
    <property type="match status" value="1"/>
</dbReference>
<accession>A0A0D6B4I1</accession>
<dbReference type="KEGG" id="rsu:NHU_02478"/>
<dbReference type="AlphaFoldDB" id="A0A0D6B4I1"/>
<evidence type="ECO:0000313" key="1">
    <source>
        <dbReference type="EMBL" id="BAQ69629.1"/>
    </source>
</evidence>
<dbReference type="Gene3D" id="3.30.530.20">
    <property type="match status" value="1"/>
</dbReference>
<organism evidence="1 2">
    <name type="scientific">Rhodovulum sulfidophilum</name>
    <name type="common">Rhodobacter sulfidophilus</name>
    <dbReference type="NCBI Taxonomy" id="35806"/>
    <lineage>
        <taxon>Bacteria</taxon>
        <taxon>Pseudomonadati</taxon>
        <taxon>Pseudomonadota</taxon>
        <taxon>Alphaproteobacteria</taxon>
        <taxon>Rhodobacterales</taxon>
        <taxon>Paracoccaceae</taxon>
        <taxon>Rhodovulum</taxon>
    </lineage>
</organism>
<gene>
    <name evidence="1" type="ORF">NHU_02478</name>
</gene>
<dbReference type="eggNOG" id="COG3427">
    <property type="taxonomic scope" value="Bacteria"/>
</dbReference>
<dbReference type="PANTHER" id="PTHR39332">
    <property type="entry name" value="BLL4707 PROTEIN"/>
    <property type="match status" value="1"/>
</dbReference>
<dbReference type="Proteomes" id="UP000064912">
    <property type="component" value="Chromosome"/>
</dbReference>
<dbReference type="PANTHER" id="PTHR39332:SF7">
    <property type="entry name" value="SRPBCC FAMILY PROTEIN"/>
    <property type="match status" value="1"/>
</dbReference>
<name>A0A0D6B4I1_RHOSU</name>
<dbReference type="EMBL" id="AP014800">
    <property type="protein sequence ID" value="BAQ69629.1"/>
    <property type="molecule type" value="Genomic_DNA"/>
</dbReference>
<sequence length="145" mass="15938">MARAYASAVIPAPIEKVWEVVRDFNGLPNWHPAIERSEIEDGRSADAVGAVRSFHLAAGGGHVREKLLSLDDTAFTLSYSFVKPAFPVENYIARIALRPVSDSGETFAEWEAVFDEAPEDRGKYGPVISEGVFAEGWAALKRRFA</sequence>
<dbReference type="InterPro" id="IPR023393">
    <property type="entry name" value="START-like_dom_sf"/>
</dbReference>
<dbReference type="SUPFAM" id="SSF55961">
    <property type="entry name" value="Bet v1-like"/>
    <property type="match status" value="1"/>
</dbReference>
<evidence type="ECO:0000313" key="2">
    <source>
        <dbReference type="Proteomes" id="UP000064912"/>
    </source>
</evidence>
<protein>
    <submittedName>
        <fullName evidence="1">Polyketide cyclase / dehydrase and lipid transport</fullName>
    </submittedName>
</protein>
<reference evidence="1 2" key="1">
    <citation type="submission" date="2015-02" db="EMBL/GenBank/DDBJ databases">
        <title>Genome sequene of Rhodovulum sulfidophilum DSM 2351.</title>
        <authorList>
            <person name="Nagao N."/>
        </authorList>
    </citation>
    <scope>NUCLEOTIDE SEQUENCE [LARGE SCALE GENOMIC DNA]</scope>
    <source>
        <strain evidence="1 2">DSM 2351</strain>
    </source>
</reference>
<proteinExistence type="predicted"/>